<evidence type="ECO:0000256" key="6">
    <source>
        <dbReference type="ARBA" id="ARBA00020771"/>
    </source>
</evidence>
<dbReference type="PANTHER" id="PTHR11458">
    <property type="entry name" value="DELTA-AMINOLEVULINIC ACID DEHYDRATASE"/>
    <property type="match status" value="1"/>
</dbReference>
<feature type="active site" description="Schiff-base intermediate with substrate" evidence="12">
    <location>
        <position position="248"/>
    </location>
</feature>
<evidence type="ECO:0000256" key="12">
    <source>
        <dbReference type="PIRSR" id="PIRSR001415-1"/>
    </source>
</evidence>
<comment type="pathway">
    <text evidence="2">Porphyrin-containing compound metabolism; protoporphyrin-IX biosynthesis; coproporphyrinogen-III from 5-aminolevulinate: step 1/4.</text>
</comment>
<comment type="catalytic activity">
    <reaction evidence="11 16">
        <text>2 5-aminolevulinate = porphobilinogen + 2 H2O + H(+)</text>
        <dbReference type="Rhea" id="RHEA:24064"/>
        <dbReference type="ChEBI" id="CHEBI:15377"/>
        <dbReference type="ChEBI" id="CHEBI:15378"/>
        <dbReference type="ChEBI" id="CHEBI:58126"/>
        <dbReference type="ChEBI" id="CHEBI:356416"/>
        <dbReference type="EC" id="4.2.1.24"/>
    </reaction>
</comment>
<comment type="caution">
    <text evidence="18">The sequence shown here is derived from an EMBL/GenBank/DDBJ whole genome shotgun (WGS) entry which is preliminary data.</text>
</comment>
<feature type="binding site" evidence="13">
    <location>
        <position position="312"/>
    </location>
    <ligand>
        <name>5-aminolevulinate</name>
        <dbReference type="ChEBI" id="CHEBI:356416"/>
        <label>2</label>
    </ligand>
</feature>
<feature type="binding site" evidence="15">
    <location>
        <position position="233"/>
    </location>
    <ligand>
        <name>Mg(2+)</name>
        <dbReference type="ChEBI" id="CHEBI:18420"/>
    </ligand>
</feature>
<evidence type="ECO:0000256" key="15">
    <source>
        <dbReference type="PIRSR" id="PIRSR001415-5"/>
    </source>
</evidence>
<feature type="binding site" evidence="13">
    <location>
        <position position="274"/>
    </location>
    <ligand>
        <name>5-aminolevulinate</name>
        <dbReference type="ChEBI" id="CHEBI:356416"/>
        <label>2</label>
    </ligand>
</feature>
<dbReference type="SMART" id="SM01004">
    <property type="entry name" value="ALAD"/>
    <property type="match status" value="1"/>
</dbReference>
<dbReference type="EMBL" id="LTBB01000013">
    <property type="protein sequence ID" value="KYH28141.1"/>
    <property type="molecule type" value="Genomic_DNA"/>
</dbReference>
<dbReference type="GO" id="GO:0004655">
    <property type="term" value="F:porphobilinogen synthase activity"/>
    <property type="evidence" value="ECO:0007669"/>
    <property type="project" value="UniProtKB-EC"/>
</dbReference>
<feature type="binding site" evidence="14">
    <location>
        <position position="129"/>
    </location>
    <ligand>
        <name>Zn(2+)</name>
        <dbReference type="ChEBI" id="CHEBI:29105"/>
        <note>catalytic</note>
    </ligand>
</feature>
<name>A0A151AKJ6_9CLOT</name>
<dbReference type="PIRSF" id="PIRSF001415">
    <property type="entry name" value="Porphbilin_synth"/>
    <property type="match status" value="1"/>
</dbReference>
<accession>A0A151AKJ6</accession>
<dbReference type="PROSITE" id="PS00169">
    <property type="entry name" value="D_ALA_DEHYDRATASE"/>
    <property type="match status" value="1"/>
</dbReference>
<dbReference type="InterPro" id="IPR001731">
    <property type="entry name" value="ALAD"/>
</dbReference>
<dbReference type="CDD" id="cd00384">
    <property type="entry name" value="ALAD_PBGS"/>
    <property type="match status" value="1"/>
</dbReference>
<dbReference type="UniPathway" id="UPA00251">
    <property type="reaction ID" value="UER00318"/>
</dbReference>
<evidence type="ECO:0000256" key="13">
    <source>
        <dbReference type="PIRSR" id="PIRSR001415-2"/>
    </source>
</evidence>
<evidence type="ECO:0000256" key="9">
    <source>
        <dbReference type="ARBA" id="ARBA00023244"/>
    </source>
</evidence>
<organism evidence="18 19">
    <name type="scientific">Clostridium colicanis DSM 13634</name>
    <dbReference type="NCBI Taxonomy" id="1121305"/>
    <lineage>
        <taxon>Bacteria</taxon>
        <taxon>Bacillati</taxon>
        <taxon>Bacillota</taxon>
        <taxon>Clostridia</taxon>
        <taxon>Eubacteriales</taxon>
        <taxon>Clostridiaceae</taxon>
        <taxon>Clostridium</taxon>
    </lineage>
</organism>
<dbReference type="GO" id="GO:0008270">
    <property type="term" value="F:zinc ion binding"/>
    <property type="evidence" value="ECO:0007669"/>
    <property type="project" value="TreeGrafter"/>
</dbReference>
<feature type="binding site" evidence="14">
    <location>
        <position position="121"/>
    </location>
    <ligand>
        <name>Zn(2+)</name>
        <dbReference type="ChEBI" id="CHEBI:29105"/>
        <note>catalytic</note>
    </ligand>
</feature>
<protein>
    <recommendedName>
        <fullName evidence="6 16">Delta-aminolevulinic acid dehydratase</fullName>
        <ecNumber evidence="5 16">4.2.1.24</ecNumber>
    </recommendedName>
</protein>
<feature type="binding site" evidence="13">
    <location>
        <position position="205"/>
    </location>
    <ligand>
        <name>5-aminolevulinate</name>
        <dbReference type="ChEBI" id="CHEBI:356416"/>
        <label>1</label>
    </ligand>
</feature>
<dbReference type="PANTHER" id="PTHR11458:SF0">
    <property type="entry name" value="DELTA-AMINOLEVULINIC ACID DEHYDRATASE"/>
    <property type="match status" value="1"/>
</dbReference>
<keyword evidence="15" id="KW-0460">Magnesium</keyword>
<keyword evidence="8 16" id="KW-0456">Lyase</keyword>
<evidence type="ECO:0000256" key="8">
    <source>
        <dbReference type="ARBA" id="ARBA00023239"/>
    </source>
</evidence>
<comment type="similarity">
    <text evidence="3 17">Belongs to the ALAD family.</text>
</comment>
<dbReference type="Gene3D" id="3.20.20.70">
    <property type="entry name" value="Aldolase class I"/>
    <property type="match status" value="1"/>
</dbReference>
<evidence type="ECO:0000256" key="3">
    <source>
        <dbReference type="ARBA" id="ARBA00008055"/>
    </source>
</evidence>
<dbReference type="InterPro" id="IPR030656">
    <property type="entry name" value="ALAD_AS"/>
</dbReference>
<dbReference type="FunFam" id="3.20.20.70:FF:000019">
    <property type="entry name" value="Delta-aminolevulinic acid dehydratase"/>
    <property type="match status" value="1"/>
</dbReference>
<feature type="binding site" evidence="13">
    <location>
        <position position="217"/>
    </location>
    <ligand>
        <name>5-aminolevulinate</name>
        <dbReference type="ChEBI" id="CHEBI:356416"/>
        <label>1</label>
    </ligand>
</feature>
<dbReference type="Proteomes" id="UP000075374">
    <property type="component" value="Unassembled WGS sequence"/>
</dbReference>
<dbReference type="InterPro" id="IPR013785">
    <property type="entry name" value="Aldolase_TIM"/>
</dbReference>
<evidence type="ECO:0000256" key="10">
    <source>
        <dbReference type="ARBA" id="ARBA00025628"/>
    </source>
</evidence>
<sequence>MNIIKRPRRLRVNETIRGLVRETRISVESLVYPLFVIEGENIKREITSLKGNYHFSVDKLEEEIKELMDLGIKSVILFGIPNEKDEVGCEAYHEHGIVQKAIKEIKSKFPDMYVITDVCMCEYTSHGHCGILTESGYVDNDKTLEYLGKIAVSHAEVGADMIAPSDMMDGRIGFIRDALDKAGYVNVPIMAYSAKYASAFYGPFREAADSAPSFGDRKSYQMDPANINEAIREVELDIEEGADIVMVKPALSYLDVIRKVKDSFNMPIAAYNVSGEYAMIRSCIDNGLLSENAIMESLISIKRAGADIIITYFAKDAARILRR</sequence>
<evidence type="ECO:0000256" key="1">
    <source>
        <dbReference type="ARBA" id="ARBA00001947"/>
    </source>
</evidence>
<keyword evidence="7" id="KW-0350">Heme biosynthesis</keyword>
<dbReference type="STRING" id="1121305.CLCOL_22750"/>
<keyword evidence="9 16" id="KW-0627">Porphyrin biosynthesis</keyword>
<feature type="binding site" evidence="14">
    <location>
        <position position="119"/>
    </location>
    <ligand>
        <name>Zn(2+)</name>
        <dbReference type="ChEBI" id="CHEBI:29105"/>
        <note>catalytic</note>
    </ligand>
</feature>
<evidence type="ECO:0000256" key="17">
    <source>
        <dbReference type="RuleBase" id="RU004161"/>
    </source>
</evidence>
<dbReference type="GO" id="GO:0005829">
    <property type="term" value="C:cytosol"/>
    <property type="evidence" value="ECO:0007669"/>
    <property type="project" value="TreeGrafter"/>
</dbReference>
<evidence type="ECO:0000256" key="4">
    <source>
        <dbReference type="ARBA" id="ARBA00011823"/>
    </source>
</evidence>
<evidence type="ECO:0000256" key="2">
    <source>
        <dbReference type="ARBA" id="ARBA00004694"/>
    </source>
</evidence>
<gene>
    <name evidence="18" type="primary">hemB</name>
    <name evidence="18" type="ORF">CLCOL_22750</name>
</gene>
<evidence type="ECO:0000256" key="14">
    <source>
        <dbReference type="PIRSR" id="PIRSR001415-3"/>
    </source>
</evidence>
<dbReference type="GO" id="GO:0006782">
    <property type="term" value="P:protoporphyrinogen IX biosynthetic process"/>
    <property type="evidence" value="ECO:0007669"/>
    <property type="project" value="UniProtKB-UniPathway"/>
</dbReference>
<dbReference type="PATRIC" id="fig|1121305.3.peg.2279"/>
<evidence type="ECO:0000313" key="19">
    <source>
        <dbReference type="Proteomes" id="UP000075374"/>
    </source>
</evidence>
<evidence type="ECO:0000313" key="18">
    <source>
        <dbReference type="EMBL" id="KYH28141.1"/>
    </source>
</evidence>
<dbReference type="PRINTS" id="PR00144">
    <property type="entry name" value="DALDHYDRTASE"/>
</dbReference>
<dbReference type="AlphaFoldDB" id="A0A151AKJ6"/>
<dbReference type="EC" id="4.2.1.24" evidence="5 16"/>
<reference evidence="18 19" key="1">
    <citation type="submission" date="2016-02" db="EMBL/GenBank/DDBJ databases">
        <title>Genome sequence of Clostridium colicanis DSM 13634.</title>
        <authorList>
            <person name="Poehlein A."/>
            <person name="Daniel R."/>
        </authorList>
    </citation>
    <scope>NUCLEOTIDE SEQUENCE [LARGE SCALE GENOMIC DNA]</scope>
    <source>
        <strain evidence="18 19">DSM 13634</strain>
    </source>
</reference>
<proteinExistence type="inferred from homology"/>
<comment type="function">
    <text evidence="10">Catalyzes an early step in the biosynthesis of tetrapyrroles. Binds two molecules of 5-aminolevulinate per subunit, each at a distinct site, and catalyzes their condensation to form porphobilinogen.</text>
</comment>
<keyword evidence="14" id="KW-0479">Metal-binding</keyword>
<dbReference type="RefSeq" id="WP_082787912.1">
    <property type="nucleotide sequence ID" value="NZ_LTBB01000013.1"/>
</dbReference>
<feature type="active site" description="Schiff-base intermediate with substrate" evidence="12">
    <location>
        <position position="195"/>
    </location>
</feature>
<keyword evidence="14" id="KW-0862">Zinc</keyword>
<evidence type="ECO:0000256" key="5">
    <source>
        <dbReference type="ARBA" id="ARBA00012053"/>
    </source>
</evidence>
<comment type="subunit">
    <text evidence="4 16">Homooctamer.</text>
</comment>
<comment type="cofactor">
    <cofactor evidence="1">
        <name>Zn(2+)</name>
        <dbReference type="ChEBI" id="CHEBI:29105"/>
    </cofactor>
</comment>
<evidence type="ECO:0000256" key="11">
    <source>
        <dbReference type="ARBA" id="ARBA00047651"/>
    </source>
</evidence>
<dbReference type="Pfam" id="PF00490">
    <property type="entry name" value="ALAD"/>
    <property type="match status" value="1"/>
</dbReference>
<dbReference type="SUPFAM" id="SSF51569">
    <property type="entry name" value="Aldolase"/>
    <property type="match status" value="1"/>
</dbReference>
<evidence type="ECO:0000256" key="7">
    <source>
        <dbReference type="ARBA" id="ARBA00023133"/>
    </source>
</evidence>
<dbReference type="NCBIfam" id="NF006762">
    <property type="entry name" value="PRK09283.1"/>
    <property type="match status" value="1"/>
</dbReference>
<keyword evidence="19" id="KW-1185">Reference proteome</keyword>
<evidence type="ECO:0000256" key="16">
    <source>
        <dbReference type="RuleBase" id="RU000515"/>
    </source>
</evidence>